<dbReference type="InterPro" id="IPR020934">
    <property type="entry name" value="Ribosomal_uS19_CS"/>
</dbReference>
<dbReference type="InterPro" id="IPR023575">
    <property type="entry name" value="Ribosomal_uS19_SF"/>
</dbReference>
<dbReference type="GO" id="GO:0006412">
    <property type="term" value="P:translation"/>
    <property type="evidence" value="ECO:0007669"/>
    <property type="project" value="UniProtKB-UniRule"/>
</dbReference>
<keyword evidence="5 7" id="KW-0687">Ribonucleoprotein</keyword>
<organism evidence="9">
    <name type="scientific">Udotea flabellum</name>
    <dbReference type="NCBI Taxonomy" id="170437"/>
    <lineage>
        <taxon>Eukaryota</taxon>
        <taxon>Viridiplantae</taxon>
        <taxon>Chlorophyta</taxon>
        <taxon>core chlorophytes</taxon>
        <taxon>Ulvophyceae</taxon>
        <taxon>TCBD clade</taxon>
        <taxon>Bryopsidales</taxon>
        <taxon>Halimedineae</taxon>
        <taxon>Halimedaceae</taxon>
        <taxon>Udoteae</taxon>
        <taxon>Udotea</taxon>
    </lineage>
</organism>
<gene>
    <name evidence="7 9" type="primary">rps19</name>
</gene>
<evidence type="ECO:0000256" key="2">
    <source>
        <dbReference type="ARBA" id="ARBA00022730"/>
    </source>
</evidence>
<reference evidence="9" key="1">
    <citation type="submission" date="2018-07" db="EMBL/GenBank/DDBJ databases">
        <authorList>
            <person name="Quirk P.G."/>
            <person name="Krulwich T.A."/>
        </authorList>
    </citation>
    <scope>NUCLEOTIDE SEQUENCE</scope>
</reference>
<dbReference type="NCBIfam" id="TIGR01050">
    <property type="entry name" value="rpsS_bact"/>
    <property type="match status" value="1"/>
</dbReference>
<keyword evidence="9" id="KW-0150">Chloroplast</keyword>
<keyword evidence="3 7" id="KW-0694">RNA-binding</keyword>
<comment type="similarity">
    <text evidence="1 7 8">Belongs to the universal ribosomal protein uS19 family.</text>
</comment>
<keyword evidence="2 7" id="KW-0699">rRNA-binding</keyword>
<dbReference type="PANTHER" id="PTHR11880:SF8">
    <property type="entry name" value="SMALL RIBOSOMAL SUBUNIT PROTEIN US19M"/>
    <property type="match status" value="1"/>
</dbReference>
<protein>
    <recommendedName>
        <fullName evidence="6 7">Small ribosomal subunit protein uS19c</fullName>
    </recommendedName>
</protein>
<comment type="function">
    <text evidence="7">Protein S19 forms a complex with S13 that binds strongly to the 16S ribosomal RNA.</text>
</comment>
<dbReference type="EMBL" id="MH591112">
    <property type="protein sequence ID" value="AYC65692.1"/>
    <property type="molecule type" value="Genomic_DNA"/>
</dbReference>
<dbReference type="PIRSF" id="PIRSF002144">
    <property type="entry name" value="Ribosomal_S19"/>
    <property type="match status" value="1"/>
</dbReference>
<dbReference type="SUPFAM" id="SSF54570">
    <property type="entry name" value="Ribosomal protein S19"/>
    <property type="match status" value="1"/>
</dbReference>
<dbReference type="InterPro" id="IPR005732">
    <property type="entry name" value="Ribosomal_uS19_bac-type"/>
</dbReference>
<dbReference type="GeneID" id="38279629"/>
<dbReference type="PROSITE" id="PS00323">
    <property type="entry name" value="RIBOSOMAL_S19"/>
    <property type="match status" value="1"/>
</dbReference>
<evidence type="ECO:0000256" key="5">
    <source>
        <dbReference type="ARBA" id="ARBA00023274"/>
    </source>
</evidence>
<evidence type="ECO:0000256" key="8">
    <source>
        <dbReference type="RuleBase" id="RU003485"/>
    </source>
</evidence>
<dbReference type="GO" id="GO:0003735">
    <property type="term" value="F:structural constituent of ribosome"/>
    <property type="evidence" value="ECO:0007669"/>
    <property type="project" value="InterPro"/>
</dbReference>
<evidence type="ECO:0000256" key="4">
    <source>
        <dbReference type="ARBA" id="ARBA00022980"/>
    </source>
</evidence>
<evidence type="ECO:0000313" key="9">
    <source>
        <dbReference type="EMBL" id="AYC65692.1"/>
    </source>
</evidence>
<keyword evidence="9" id="KW-0934">Plastid</keyword>
<evidence type="ECO:0000256" key="3">
    <source>
        <dbReference type="ARBA" id="ARBA00022884"/>
    </source>
</evidence>
<dbReference type="PANTHER" id="PTHR11880">
    <property type="entry name" value="RIBOSOMAL PROTEIN S19P FAMILY MEMBER"/>
    <property type="match status" value="1"/>
</dbReference>
<dbReference type="PRINTS" id="PR00975">
    <property type="entry name" value="RIBOSOMALS19"/>
</dbReference>
<sequence>MRLRKSKSFFVARHLIRKIQKFNFEGRKMVIPTWSRSSVIIPIMIGHTIAVYNGQQHIPIFITEQMVGHKLGEFSPTRYFRGHKKTDKKSIRR</sequence>
<dbReference type="Gene3D" id="3.30.860.10">
    <property type="entry name" value="30s Ribosomal Protein S19, Chain A"/>
    <property type="match status" value="1"/>
</dbReference>
<dbReference type="GO" id="GO:0019843">
    <property type="term" value="F:rRNA binding"/>
    <property type="evidence" value="ECO:0007669"/>
    <property type="project" value="UniProtKB-UniRule"/>
</dbReference>
<keyword evidence="4 7" id="KW-0689">Ribosomal protein</keyword>
<dbReference type="GO" id="GO:0005763">
    <property type="term" value="C:mitochondrial small ribosomal subunit"/>
    <property type="evidence" value="ECO:0007669"/>
    <property type="project" value="TreeGrafter"/>
</dbReference>
<dbReference type="InterPro" id="IPR002222">
    <property type="entry name" value="Ribosomal_uS19"/>
</dbReference>
<reference evidence="9" key="2">
    <citation type="journal article" date="2019" name="Mol. Phylogenet. Evol.">
        <title>Reassessment of the classification of bryopsidales (chlorophyta) based on chloroplast phylogenomic analyses.</title>
        <authorList>
            <person name="Cremen M.C."/>
            <person name="Leliaert F."/>
            <person name="West J."/>
            <person name="Lam D.W."/>
            <person name="Shimada S."/>
            <person name="Lopez-Bautista J.M."/>
            <person name="Verbruggen H."/>
        </authorList>
    </citation>
    <scope>NUCLEOTIDE SEQUENCE</scope>
</reference>
<evidence type="ECO:0000256" key="7">
    <source>
        <dbReference type="HAMAP-Rule" id="MF_00531"/>
    </source>
</evidence>
<name>A0A386B1X0_9CHLO</name>
<dbReference type="Pfam" id="PF00203">
    <property type="entry name" value="Ribosomal_S19"/>
    <property type="match status" value="1"/>
</dbReference>
<dbReference type="GO" id="GO:0000028">
    <property type="term" value="P:ribosomal small subunit assembly"/>
    <property type="evidence" value="ECO:0007669"/>
    <property type="project" value="TreeGrafter"/>
</dbReference>
<dbReference type="GO" id="GO:0009507">
    <property type="term" value="C:chloroplast"/>
    <property type="evidence" value="ECO:0007669"/>
    <property type="project" value="UniProtKB-SubCell"/>
</dbReference>
<accession>A0A386B1X0</accession>
<geneLocation type="chloroplast" evidence="9"/>
<comment type="subcellular location">
    <subcellularLocation>
        <location evidence="7">Plastid</location>
        <location evidence="7">Chloroplast</location>
    </subcellularLocation>
</comment>
<proteinExistence type="inferred from homology"/>
<dbReference type="FunFam" id="3.30.860.10:FF:000001">
    <property type="entry name" value="30S ribosomal protein S19"/>
    <property type="match status" value="1"/>
</dbReference>
<evidence type="ECO:0000256" key="1">
    <source>
        <dbReference type="ARBA" id="ARBA00007345"/>
    </source>
</evidence>
<dbReference type="RefSeq" id="YP_009519680.1">
    <property type="nucleotide sequence ID" value="NC_039528.1"/>
</dbReference>
<evidence type="ECO:0000256" key="6">
    <source>
        <dbReference type="ARBA" id="ARBA00035253"/>
    </source>
</evidence>
<dbReference type="HAMAP" id="MF_00531">
    <property type="entry name" value="Ribosomal_uS19"/>
    <property type="match status" value="1"/>
</dbReference>
<dbReference type="AlphaFoldDB" id="A0A386B1X0"/>